<dbReference type="EMBL" id="JANBUM010000102">
    <property type="protein sequence ID" value="KAJ2784885.1"/>
    <property type="molecule type" value="Genomic_DNA"/>
</dbReference>
<keyword evidence="2" id="KW-0472">Membrane</keyword>
<evidence type="ECO:0000313" key="4">
    <source>
        <dbReference type="Proteomes" id="UP001140172"/>
    </source>
</evidence>
<accession>A0A9W8LK08</accession>
<reference evidence="3" key="1">
    <citation type="submission" date="2022-07" db="EMBL/GenBank/DDBJ databases">
        <title>Phylogenomic reconstructions and comparative analyses of Kickxellomycotina fungi.</title>
        <authorList>
            <person name="Reynolds N.K."/>
            <person name="Stajich J.E."/>
            <person name="Barry K."/>
            <person name="Grigoriev I.V."/>
            <person name="Crous P."/>
            <person name="Smith M.E."/>
        </authorList>
    </citation>
    <scope>NUCLEOTIDE SEQUENCE</scope>
    <source>
        <strain evidence="3">BCRC 34489</strain>
    </source>
</reference>
<dbReference type="Proteomes" id="UP001140172">
    <property type="component" value="Unassembled WGS sequence"/>
</dbReference>
<dbReference type="AlphaFoldDB" id="A0A9W8LK08"/>
<keyword evidence="2" id="KW-1133">Transmembrane helix</keyword>
<dbReference type="OrthoDB" id="5596522at2759"/>
<organism evidence="3 4">
    <name type="scientific">Coemansia interrupta</name>
    <dbReference type="NCBI Taxonomy" id="1126814"/>
    <lineage>
        <taxon>Eukaryota</taxon>
        <taxon>Fungi</taxon>
        <taxon>Fungi incertae sedis</taxon>
        <taxon>Zoopagomycota</taxon>
        <taxon>Kickxellomycotina</taxon>
        <taxon>Kickxellomycetes</taxon>
        <taxon>Kickxellales</taxon>
        <taxon>Kickxellaceae</taxon>
        <taxon>Coemansia</taxon>
    </lineage>
</organism>
<feature type="region of interest" description="Disordered" evidence="1">
    <location>
        <begin position="378"/>
        <end position="404"/>
    </location>
</feature>
<feature type="transmembrane region" description="Helical" evidence="2">
    <location>
        <begin position="124"/>
        <end position="145"/>
    </location>
</feature>
<sequence length="404" mass="42928">MAIHVPRHRIARRADAADGTDNLDPATNQQVGTDDGTNNLDQSAESIASNTANSNEDADEDGNDAGTIDSLEKAIQQAVAACQTPTLVCDLGKIRVLNISDNSCSWTCEVDPHYQKPRNNKGPIIGGSVGATAGVLLALLAIILVTQVKKRRRMRAAYLKDTADLASELSDLPLMQHAHRTQQSSASSVPSSGNAAGTSPGSKLALAFGVGGSQKWKSSHPDVWATPRIPNPDEAGTELTMDICDRPPESDPTLAAADGALPYRQVKTAAAYPLLEEFSHNTESSSMHAGDNAINLYSGQMPEPAGTPQGPARRLFRKQHMSGGSDEYSDFASPEVQLFHNYEIARYSGDAAIAAARDSAVEPPIAAAFNPFNAVPSIRSLPYDGQSQPSVSRKHSDKSNKSDF</sequence>
<feature type="compositionally biased region" description="Basic residues" evidence="1">
    <location>
        <begin position="1"/>
        <end position="11"/>
    </location>
</feature>
<evidence type="ECO:0000313" key="3">
    <source>
        <dbReference type="EMBL" id="KAJ2784885.1"/>
    </source>
</evidence>
<keyword evidence="2" id="KW-0812">Transmembrane</keyword>
<gene>
    <name evidence="3" type="ORF">GGI15_002110</name>
</gene>
<feature type="compositionally biased region" description="Polar residues" evidence="1">
    <location>
        <begin position="25"/>
        <end position="42"/>
    </location>
</feature>
<evidence type="ECO:0000256" key="1">
    <source>
        <dbReference type="SAM" id="MobiDB-lite"/>
    </source>
</evidence>
<proteinExistence type="predicted"/>
<feature type="region of interest" description="Disordered" evidence="1">
    <location>
        <begin position="177"/>
        <end position="200"/>
    </location>
</feature>
<evidence type="ECO:0000256" key="2">
    <source>
        <dbReference type="SAM" id="Phobius"/>
    </source>
</evidence>
<keyword evidence="4" id="KW-1185">Reference proteome</keyword>
<comment type="caution">
    <text evidence="3">The sequence shown here is derived from an EMBL/GenBank/DDBJ whole genome shotgun (WGS) entry which is preliminary data.</text>
</comment>
<name>A0A9W8LK08_9FUNG</name>
<feature type="region of interest" description="Disordered" evidence="1">
    <location>
        <begin position="1"/>
        <end position="42"/>
    </location>
</feature>
<protein>
    <submittedName>
        <fullName evidence="3">Uncharacterized protein</fullName>
    </submittedName>
</protein>